<organism evidence="2 3">
    <name type="scientific">Azospirillum rugosum</name>
    <dbReference type="NCBI Taxonomy" id="416170"/>
    <lineage>
        <taxon>Bacteria</taxon>
        <taxon>Pseudomonadati</taxon>
        <taxon>Pseudomonadota</taxon>
        <taxon>Alphaproteobacteria</taxon>
        <taxon>Rhodospirillales</taxon>
        <taxon>Azospirillaceae</taxon>
        <taxon>Azospirillum</taxon>
    </lineage>
</organism>
<gene>
    <name evidence="2" type="ORF">J2851_002528</name>
</gene>
<reference evidence="2 3" key="1">
    <citation type="submission" date="2021-03" db="EMBL/GenBank/DDBJ databases">
        <title>Genomic Encyclopedia of Type Strains, Phase III (KMG-III): the genomes of soil and plant-associated and newly described type strains.</title>
        <authorList>
            <person name="Whitman W."/>
        </authorList>
    </citation>
    <scope>NUCLEOTIDE SEQUENCE [LARGE SCALE GENOMIC DNA]</scope>
    <source>
        <strain evidence="2 3">IMMIB AFH-6</strain>
    </source>
</reference>
<dbReference type="RefSeq" id="WP_209766620.1">
    <property type="nucleotide sequence ID" value="NZ_JAGINP010000008.1"/>
</dbReference>
<name>A0ABS4SLC5_9PROT</name>
<comment type="caution">
    <text evidence="2">The sequence shown here is derived from an EMBL/GenBank/DDBJ whole genome shotgun (WGS) entry which is preliminary data.</text>
</comment>
<dbReference type="Proteomes" id="UP000781958">
    <property type="component" value="Unassembled WGS sequence"/>
</dbReference>
<dbReference type="Pfam" id="PF13577">
    <property type="entry name" value="SnoaL_4"/>
    <property type="match status" value="1"/>
</dbReference>
<evidence type="ECO:0000259" key="1">
    <source>
        <dbReference type="Pfam" id="PF13577"/>
    </source>
</evidence>
<dbReference type="SUPFAM" id="SSF54427">
    <property type="entry name" value="NTF2-like"/>
    <property type="match status" value="1"/>
</dbReference>
<dbReference type="InterPro" id="IPR032710">
    <property type="entry name" value="NTF2-like_dom_sf"/>
</dbReference>
<accession>A0ABS4SLC5</accession>
<evidence type="ECO:0000313" key="3">
    <source>
        <dbReference type="Proteomes" id="UP000781958"/>
    </source>
</evidence>
<keyword evidence="3" id="KW-1185">Reference proteome</keyword>
<dbReference type="EMBL" id="JAGINP010000008">
    <property type="protein sequence ID" value="MBP2292747.1"/>
    <property type="molecule type" value="Genomic_DNA"/>
</dbReference>
<evidence type="ECO:0000313" key="2">
    <source>
        <dbReference type="EMBL" id="MBP2292747.1"/>
    </source>
</evidence>
<dbReference type="Gene3D" id="3.10.450.50">
    <property type="match status" value="1"/>
</dbReference>
<sequence length="172" mass="19797">MATGEAFDALLRRVEDLEAEKRVRACANRYMALCDRLDVGFDLDPLMDLFTQDAVWEGTGRYARTFGRLEGREAIRAMFAKYTVPPAHFRLNAHYLTGEEIAVQGAEATGRWMMLQTSTFASGDSRLSSARLDLRFRREGDWWRIAHFQTERLFSRAVTQPWDEDTDLPVPE</sequence>
<feature type="domain" description="SnoaL-like" evidence="1">
    <location>
        <begin position="16"/>
        <end position="148"/>
    </location>
</feature>
<protein>
    <submittedName>
        <fullName evidence="2">Ketosteroid isomerase-like protein</fullName>
    </submittedName>
</protein>
<dbReference type="InterPro" id="IPR037401">
    <property type="entry name" value="SnoaL-like"/>
</dbReference>
<proteinExistence type="predicted"/>